<gene>
    <name evidence="3" type="ORF">KUF71_008883</name>
</gene>
<proteinExistence type="predicted"/>
<dbReference type="Pfam" id="PF23663">
    <property type="entry name" value="Znf_SCAND3"/>
    <property type="match status" value="1"/>
</dbReference>
<dbReference type="InterPro" id="IPR057560">
    <property type="entry name" value="Znf_SCAND3"/>
</dbReference>
<sequence>MSAMKWPGCHIENNEDEDVSCCVCSIGEPSHTCAICDKHVHAIQPCSDPCPDSEDGYGKKSGKQSRKRKNETDDDYSEQSQNLTTTRSGRRVVPKKLFTPTKQRAS</sequence>
<protein>
    <submittedName>
        <fullName evidence="3">Cobyric acid synthase</fullName>
    </submittedName>
</protein>
<comment type="caution">
    <text evidence="3">The sequence shown here is derived from an EMBL/GenBank/DDBJ whole genome shotgun (WGS) entry which is preliminary data.</text>
</comment>
<feature type="compositionally biased region" description="Basic residues" evidence="1">
    <location>
        <begin position="60"/>
        <end position="69"/>
    </location>
</feature>
<reference evidence="3" key="1">
    <citation type="submission" date="2021-07" db="EMBL/GenBank/DDBJ databases">
        <authorList>
            <person name="Catto M.A."/>
            <person name="Jacobson A."/>
            <person name="Kennedy G."/>
            <person name="Labadie P."/>
            <person name="Hunt B.G."/>
            <person name="Srinivasan R."/>
        </authorList>
    </citation>
    <scope>NUCLEOTIDE SEQUENCE</scope>
    <source>
        <strain evidence="3">PL_HMW_Pooled</strain>
        <tissue evidence="3">Head</tissue>
    </source>
</reference>
<reference evidence="3" key="2">
    <citation type="journal article" date="2023" name="BMC Genomics">
        <title>Pest status, molecular evolution, and epigenetic factors derived from the genome assembly of Frankliniella fusca, a thysanopteran phytovirus vector.</title>
        <authorList>
            <person name="Catto M.A."/>
            <person name="Labadie P.E."/>
            <person name="Jacobson A.L."/>
            <person name="Kennedy G.G."/>
            <person name="Srinivasan R."/>
            <person name="Hunt B.G."/>
        </authorList>
    </citation>
    <scope>NUCLEOTIDE SEQUENCE</scope>
    <source>
        <strain evidence="3">PL_HMW_Pooled</strain>
    </source>
</reference>
<feature type="region of interest" description="Disordered" evidence="1">
    <location>
        <begin position="48"/>
        <end position="106"/>
    </location>
</feature>
<dbReference type="Proteomes" id="UP001219518">
    <property type="component" value="Unassembled WGS sequence"/>
</dbReference>
<dbReference type="EMBL" id="JAHWGI010000981">
    <property type="protein sequence ID" value="KAK3919756.1"/>
    <property type="molecule type" value="Genomic_DNA"/>
</dbReference>
<feature type="domain" description="SCAN" evidence="2">
    <location>
        <begin position="30"/>
        <end position="60"/>
    </location>
</feature>
<name>A0AAE1HFN1_9NEOP</name>
<dbReference type="AlphaFoldDB" id="A0AAE1HFN1"/>
<evidence type="ECO:0000313" key="3">
    <source>
        <dbReference type="EMBL" id="KAK3919756.1"/>
    </source>
</evidence>
<evidence type="ECO:0000313" key="4">
    <source>
        <dbReference type="Proteomes" id="UP001219518"/>
    </source>
</evidence>
<accession>A0AAE1HFN1</accession>
<keyword evidence="4" id="KW-1185">Reference proteome</keyword>
<evidence type="ECO:0000256" key="1">
    <source>
        <dbReference type="SAM" id="MobiDB-lite"/>
    </source>
</evidence>
<organism evidence="3 4">
    <name type="scientific">Frankliniella fusca</name>
    <dbReference type="NCBI Taxonomy" id="407009"/>
    <lineage>
        <taxon>Eukaryota</taxon>
        <taxon>Metazoa</taxon>
        <taxon>Ecdysozoa</taxon>
        <taxon>Arthropoda</taxon>
        <taxon>Hexapoda</taxon>
        <taxon>Insecta</taxon>
        <taxon>Pterygota</taxon>
        <taxon>Neoptera</taxon>
        <taxon>Paraneoptera</taxon>
        <taxon>Thysanoptera</taxon>
        <taxon>Terebrantia</taxon>
        <taxon>Thripoidea</taxon>
        <taxon>Thripidae</taxon>
        <taxon>Frankliniella</taxon>
    </lineage>
</organism>
<evidence type="ECO:0000259" key="2">
    <source>
        <dbReference type="Pfam" id="PF23663"/>
    </source>
</evidence>
<feature type="compositionally biased region" description="Polar residues" evidence="1">
    <location>
        <begin position="78"/>
        <end position="87"/>
    </location>
</feature>